<evidence type="ECO:0000313" key="1">
    <source>
        <dbReference type="EMBL" id="KAI4317717.1"/>
    </source>
</evidence>
<protein>
    <submittedName>
        <fullName evidence="1">Uncharacterized protein</fullName>
    </submittedName>
</protein>
<proteinExistence type="predicted"/>
<gene>
    <name evidence="1" type="ORF">L6164_025565</name>
</gene>
<accession>A0ACB9M2D0</accession>
<organism evidence="1 2">
    <name type="scientific">Bauhinia variegata</name>
    <name type="common">Purple orchid tree</name>
    <name type="synonym">Phanera variegata</name>
    <dbReference type="NCBI Taxonomy" id="167791"/>
    <lineage>
        <taxon>Eukaryota</taxon>
        <taxon>Viridiplantae</taxon>
        <taxon>Streptophyta</taxon>
        <taxon>Embryophyta</taxon>
        <taxon>Tracheophyta</taxon>
        <taxon>Spermatophyta</taxon>
        <taxon>Magnoliopsida</taxon>
        <taxon>eudicotyledons</taxon>
        <taxon>Gunneridae</taxon>
        <taxon>Pentapetalae</taxon>
        <taxon>rosids</taxon>
        <taxon>fabids</taxon>
        <taxon>Fabales</taxon>
        <taxon>Fabaceae</taxon>
        <taxon>Cercidoideae</taxon>
        <taxon>Cercideae</taxon>
        <taxon>Bauhiniinae</taxon>
        <taxon>Bauhinia</taxon>
    </lineage>
</organism>
<dbReference type="EMBL" id="CM039435">
    <property type="protein sequence ID" value="KAI4317717.1"/>
    <property type="molecule type" value="Genomic_DNA"/>
</dbReference>
<keyword evidence="2" id="KW-1185">Reference proteome</keyword>
<dbReference type="Proteomes" id="UP000828941">
    <property type="component" value="Chromosome 10"/>
</dbReference>
<reference evidence="1 2" key="1">
    <citation type="journal article" date="2022" name="DNA Res.">
        <title>Chromosomal-level genome assembly of the orchid tree Bauhinia variegata (Leguminosae; Cercidoideae) supports the allotetraploid origin hypothesis of Bauhinia.</title>
        <authorList>
            <person name="Zhong Y."/>
            <person name="Chen Y."/>
            <person name="Zheng D."/>
            <person name="Pang J."/>
            <person name="Liu Y."/>
            <person name="Luo S."/>
            <person name="Meng S."/>
            <person name="Qian L."/>
            <person name="Wei D."/>
            <person name="Dai S."/>
            <person name="Zhou R."/>
        </authorList>
    </citation>
    <scope>NUCLEOTIDE SEQUENCE [LARGE SCALE GENOMIC DNA]</scope>
    <source>
        <strain evidence="1">BV-YZ2020</strain>
    </source>
</reference>
<comment type="caution">
    <text evidence="1">The sequence shown here is derived from an EMBL/GenBank/DDBJ whole genome shotgun (WGS) entry which is preliminary data.</text>
</comment>
<sequence length="362" mass="40198">MNLPEELIIKILLRLPVKSLVRFKCVCKSWLSLISDPQFAKSHFELASKHTHRLIYIAASDARSIDYEAPLHDDSAVANLNFPLDPPIYFVQIMGSCRGFLLLKNELNLFLWNPSTGFLKPLTLSRSCEISSNVNVVPTLYGFGFDPLTDDFLVVLGSYVPSAAGLVTHFEYLSLKTNSWKKVAGSELPYVNPIDEPGAGVLLNDAIHWIAFRLDEWVGVILAFDLEEKSLREVPMPGGIHFVFCDLVVLGGSLCLCYTGIDSVEIWLMKQYRVRSSWTKSIVLSVADILTNTFSPICFTKGGEIVGLDGCTGLVKFNHKGELLGQRDYSPDWPECKVAVCTETLLSLPPSIHQGEAGFSYT</sequence>
<name>A0ACB9M2D0_BAUVA</name>
<evidence type="ECO:0000313" key="2">
    <source>
        <dbReference type="Proteomes" id="UP000828941"/>
    </source>
</evidence>